<keyword evidence="2" id="KW-0732">Signal</keyword>
<evidence type="ECO:0000313" key="3">
    <source>
        <dbReference type="EMBL" id="EPS26119.1"/>
    </source>
</evidence>
<protein>
    <recommendedName>
        <fullName evidence="5">Secreted protein</fullName>
    </recommendedName>
</protein>
<evidence type="ECO:0000313" key="4">
    <source>
        <dbReference type="Proteomes" id="UP000019376"/>
    </source>
</evidence>
<evidence type="ECO:0000256" key="1">
    <source>
        <dbReference type="SAM" id="MobiDB-lite"/>
    </source>
</evidence>
<gene>
    <name evidence="3" type="ORF">PDE_01055</name>
</gene>
<dbReference type="AlphaFoldDB" id="S7Z7H4"/>
<evidence type="ECO:0008006" key="5">
    <source>
        <dbReference type="Google" id="ProtNLM"/>
    </source>
</evidence>
<organism evidence="3 4">
    <name type="scientific">Penicillium oxalicum (strain 114-2 / CGMCC 5302)</name>
    <name type="common">Penicillium decumbens</name>
    <dbReference type="NCBI Taxonomy" id="933388"/>
    <lineage>
        <taxon>Eukaryota</taxon>
        <taxon>Fungi</taxon>
        <taxon>Dikarya</taxon>
        <taxon>Ascomycota</taxon>
        <taxon>Pezizomycotina</taxon>
        <taxon>Eurotiomycetes</taxon>
        <taxon>Eurotiomycetidae</taxon>
        <taxon>Eurotiales</taxon>
        <taxon>Aspergillaceae</taxon>
        <taxon>Penicillium</taxon>
    </lineage>
</organism>
<keyword evidence="4" id="KW-1185">Reference proteome</keyword>
<feature type="chain" id="PRO_5004559741" description="Secreted protein" evidence="2">
    <location>
        <begin position="25"/>
        <end position="106"/>
    </location>
</feature>
<accession>S7Z7H4</accession>
<evidence type="ECO:0000256" key="2">
    <source>
        <dbReference type="SAM" id="SignalP"/>
    </source>
</evidence>
<proteinExistence type="predicted"/>
<dbReference type="HOGENOM" id="CLU_2224121_0_0_1"/>
<feature type="signal peptide" evidence="2">
    <location>
        <begin position="1"/>
        <end position="24"/>
    </location>
</feature>
<feature type="region of interest" description="Disordered" evidence="1">
    <location>
        <begin position="84"/>
        <end position="106"/>
    </location>
</feature>
<sequence>MPASSLVLDSLCMIVLTVWRLTEPNPSSTLQPTAAGGWKNVCSTSCGRKSRDPIQPIGASPTHLSRALFPRLARYGVTVACQSLSSGSRADRRFSPKAFPPSKLSV</sequence>
<reference evidence="3 4" key="1">
    <citation type="journal article" date="2013" name="PLoS ONE">
        <title>Genomic and secretomic analyses reveal unique features of the lignocellulolytic enzyme system of Penicillium decumbens.</title>
        <authorList>
            <person name="Liu G."/>
            <person name="Zhang L."/>
            <person name="Wei X."/>
            <person name="Zou G."/>
            <person name="Qin Y."/>
            <person name="Ma L."/>
            <person name="Li J."/>
            <person name="Zheng H."/>
            <person name="Wang S."/>
            <person name="Wang C."/>
            <person name="Xun L."/>
            <person name="Zhao G.-P."/>
            <person name="Zhou Z."/>
            <person name="Qu Y."/>
        </authorList>
    </citation>
    <scope>NUCLEOTIDE SEQUENCE [LARGE SCALE GENOMIC DNA]</scope>
    <source>
        <strain evidence="4">114-2 / CGMCC 5302</strain>
    </source>
</reference>
<dbReference type="Proteomes" id="UP000019376">
    <property type="component" value="Unassembled WGS sequence"/>
</dbReference>
<name>S7Z7H4_PENO1</name>
<dbReference type="EMBL" id="KB644408">
    <property type="protein sequence ID" value="EPS26119.1"/>
    <property type="molecule type" value="Genomic_DNA"/>
</dbReference>